<dbReference type="PROSITE" id="PS51819">
    <property type="entry name" value="VOC"/>
    <property type="match status" value="1"/>
</dbReference>
<proteinExistence type="predicted"/>
<gene>
    <name evidence="2" type="ORF">GCM10009675_37590</name>
</gene>
<feature type="domain" description="VOC" evidence="1">
    <location>
        <begin position="7"/>
        <end position="117"/>
    </location>
</feature>
<dbReference type="RefSeq" id="WP_253857563.1">
    <property type="nucleotide sequence ID" value="NZ_BAAALM010000015.1"/>
</dbReference>
<evidence type="ECO:0000313" key="3">
    <source>
        <dbReference type="Proteomes" id="UP001500467"/>
    </source>
</evidence>
<keyword evidence="3" id="KW-1185">Reference proteome</keyword>
<dbReference type="Pfam" id="PF00903">
    <property type="entry name" value="Glyoxalase"/>
    <property type="match status" value="1"/>
</dbReference>
<organism evidence="2 3">
    <name type="scientific">Prauserella alba</name>
    <dbReference type="NCBI Taxonomy" id="176898"/>
    <lineage>
        <taxon>Bacteria</taxon>
        <taxon>Bacillati</taxon>
        <taxon>Actinomycetota</taxon>
        <taxon>Actinomycetes</taxon>
        <taxon>Pseudonocardiales</taxon>
        <taxon>Pseudonocardiaceae</taxon>
        <taxon>Prauserella</taxon>
    </lineage>
</organism>
<evidence type="ECO:0000259" key="1">
    <source>
        <dbReference type="PROSITE" id="PS51819"/>
    </source>
</evidence>
<dbReference type="InterPro" id="IPR029068">
    <property type="entry name" value="Glyas_Bleomycin-R_OHBP_Dase"/>
</dbReference>
<dbReference type="InterPro" id="IPR004360">
    <property type="entry name" value="Glyas_Fos-R_dOase_dom"/>
</dbReference>
<accession>A0ABP4G6Q0</accession>
<evidence type="ECO:0000313" key="2">
    <source>
        <dbReference type="EMBL" id="GAA1212736.1"/>
    </source>
</evidence>
<dbReference type="InterPro" id="IPR037523">
    <property type="entry name" value="VOC_core"/>
</dbReference>
<dbReference type="Proteomes" id="UP001500467">
    <property type="component" value="Unassembled WGS sequence"/>
</dbReference>
<sequence length="122" mass="12911">MNAAIFRIEHVLAVVPVGDIDAAVAWYGELFGRGPDNTPMPSLAEWHVAPSGWVQVTADADRAGSGLLNLAVSDLPAAIDELALRGLHFGAISDVNKGVRLSSLSDPDGNVVTLIGHFRVHY</sequence>
<dbReference type="SUPFAM" id="SSF54593">
    <property type="entry name" value="Glyoxalase/Bleomycin resistance protein/Dihydroxybiphenyl dioxygenase"/>
    <property type="match status" value="1"/>
</dbReference>
<protein>
    <submittedName>
        <fullName evidence="2">VOC family protein</fullName>
    </submittedName>
</protein>
<reference evidence="3" key="1">
    <citation type="journal article" date="2019" name="Int. J. Syst. Evol. Microbiol.">
        <title>The Global Catalogue of Microorganisms (GCM) 10K type strain sequencing project: providing services to taxonomists for standard genome sequencing and annotation.</title>
        <authorList>
            <consortium name="The Broad Institute Genomics Platform"/>
            <consortium name="The Broad Institute Genome Sequencing Center for Infectious Disease"/>
            <person name="Wu L."/>
            <person name="Ma J."/>
        </authorList>
    </citation>
    <scope>NUCLEOTIDE SEQUENCE [LARGE SCALE GENOMIC DNA]</scope>
    <source>
        <strain evidence="3">JCM 13022</strain>
    </source>
</reference>
<dbReference type="Gene3D" id="3.10.180.10">
    <property type="entry name" value="2,3-Dihydroxybiphenyl 1,2-Dioxygenase, domain 1"/>
    <property type="match status" value="1"/>
</dbReference>
<dbReference type="EMBL" id="BAAALM010000015">
    <property type="protein sequence ID" value="GAA1212736.1"/>
    <property type="molecule type" value="Genomic_DNA"/>
</dbReference>
<name>A0ABP4G6Q0_9PSEU</name>
<comment type="caution">
    <text evidence="2">The sequence shown here is derived from an EMBL/GenBank/DDBJ whole genome shotgun (WGS) entry which is preliminary data.</text>
</comment>
<dbReference type="CDD" id="cd06587">
    <property type="entry name" value="VOC"/>
    <property type="match status" value="1"/>
</dbReference>